<evidence type="ECO:0000313" key="3">
    <source>
        <dbReference type="WBParaSite" id="SBAD_0001072901-mRNA-1"/>
    </source>
</evidence>
<proteinExistence type="predicted"/>
<name>A0A183J3B6_9BILA</name>
<gene>
    <name evidence="1" type="ORF">SBAD_LOCUS10364</name>
</gene>
<organism evidence="3">
    <name type="scientific">Soboliphyme baturini</name>
    <dbReference type="NCBI Taxonomy" id="241478"/>
    <lineage>
        <taxon>Eukaryota</taxon>
        <taxon>Metazoa</taxon>
        <taxon>Ecdysozoa</taxon>
        <taxon>Nematoda</taxon>
        <taxon>Enoplea</taxon>
        <taxon>Dorylaimia</taxon>
        <taxon>Dioctophymatida</taxon>
        <taxon>Dioctophymatoidea</taxon>
        <taxon>Soboliphymatidae</taxon>
        <taxon>Soboliphyme</taxon>
    </lineage>
</organism>
<dbReference type="WBParaSite" id="SBAD_0001072901-mRNA-1">
    <property type="protein sequence ID" value="SBAD_0001072901-mRNA-1"/>
    <property type="gene ID" value="SBAD_0001072901"/>
</dbReference>
<reference evidence="3" key="1">
    <citation type="submission" date="2016-06" db="UniProtKB">
        <authorList>
            <consortium name="WormBaseParasite"/>
        </authorList>
    </citation>
    <scope>IDENTIFICATION</scope>
</reference>
<evidence type="ECO:0000313" key="2">
    <source>
        <dbReference type="Proteomes" id="UP000270296"/>
    </source>
</evidence>
<dbReference type="Proteomes" id="UP000270296">
    <property type="component" value="Unassembled WGS sequence"/>
</dbReference>
<reference evidence="1 2" key="2">
    <citation type="submission" date="2018-11" db="EMBL/GenBank/DDBJ databases">
        <authorList>
            <consortium name="Pathogen Informatics"/>
        </authorList>
    </citation>
    <scope>NUCLEOTIDE SEQUENCE [LARGE SCALE GENOMIC DNA]</scope>
</reference>
<accession>A0A183J3B6</accession>
<keyword evidence="2" id="KW-1185">Reference proteome</keyword>
<sequence>MFREVAVGIPHEYRSVLVSIVTSSWQLHLQLLLSDLTGFFSSFVTRQCLVNLALSVFSQALDQSKKTTRSRLHLGKVYRYIHLLASAVDVVVCCACCLTTDMDALFVGRRPKSPAG</sequence>
<evidence type="ECO:0000313" key="1">
    <source>
        <dbReference type="EMBL" id="VDP31256.1"/>
    </source>
</evidence>
<protein>
    <submittedName>
        <fullName evidence="3">Secreted protein</fullName>
    </submittedName>
</protein>
<dbReference type="EMBL" id="UZAM01013970">
    <property type="protein sequence ID" value="VDP31256.1"/>
    <property type="molecule type" value="Genomic_DNA"/>
</dbReference>
<dbReference type="AlphaFoldDB" id="A0A183J3B6"/>